<organism evidence="2 3">
    <name type="scientific">Tetraparma gracilis</name>
    <dbReference type="NCBI Taxonomy" id="2962635"/>
    <lineage>
        <taxon>Eukaryota</taxon>
        <taxon>Sar</taxon>
        <taxon>Stramenopiles</taxon>
        <taxon>Ochrophyta</taxon>
        <taxon>Bolidophyceae</taxon>
        <taxon>Parmales</taxon>
        <taxon>Triparmaceae</taxon>
        <taxon>Tetraparma</taxon>
    </lineage>
</organism>
<evidence type="ECO:0000313" key="2">
    <source>
        <dbReference type="EMBL" id="GMI40283.1"/>
    </source>
</evidence>
<dbReference type="EMBL" id="BRYB01000921">
    <property type="protein sequence ID" value="GMI40283.1"/>
    <property type="molecule type" value="Genomic_DNA"/>
</dbReference>
<keyword evidence="1" id="KW-1133">Transmembrane helix</keyword>
<protein>
    <submittedName>
        <fullName evidence="2">Uncharacterized protein</fullName>
    </submittedName>
</protein>
<keyword evidence="1" id="KW-0812">Transmembrane</keyword>
<keyword evidence="1" id="KW-0472">Membrane</keyword>
<evidence type="ECO:0000313" key="3">
    <source>
        <dbReference type="Proteomes" id="UP001165060"/>
    </source>
</evidence>
<gene>
    <name evidence="2" type="ORF">TeGR_g5351</name>
</gene>
<accession>A0ABQ6N443</accession>
<comment type="caution">
    <text evidence="2">The sequence shown here is derived from an EMBL/GenBank/DDBJ whole genome shotgun (WGS) entry which is preliminary data.</text>
</comment>
<sequence>MKRGAVQTKFTVETPLVALTANEAGRIARSLVSILMANVTAKAAVDEHITTYPALGELDREYRWFRPMMEAIATELMDKVAYGVKARAALGAGMSFADMASDAYVVRLYFSLGQTNTAYSLLAMVGLNMLWQGSIVYMQTNGLKRDKWRTRLIELLAVVTFTKPGLDAYRVAGGAEAAPGAALSPLTEMSLTKAGELIFEAIPGLVLQLISLMKTKDVSTAAVASVFMSVASAGLTATTQFYDNETDPGLKKRHSKWVGLVPDSSRGKAFAAVYLMCSLQTLSKTGATALLALTNWSWLVGYFVADHLIWHAYCLVRRDWFLVFLPMPRQATYIATPIVLSMGKVIGDFTGTLNLRLPVFFGGAYWLYSLASTQISIFACVHLYNEYAEPQKLENGDEVAKASPRALWTAAAGLAGLWLLTFTYFVFRIAVPKYRHTLWSWTTGREVAQADFLERESDEKMFLIFRKNKLAWEGDIGKDVRAWTLANWERWDRDKPEWFTSRVVARVPDEYIPPRFLGGLGGAKRERRGSAAGSVRESFRLSAREGGE</sequence>
<dbReference type="Proteomes" id="UP001165060">
    <property type="component" value="Unassembled WGS sequence"/>
</dbReference>
<name>A0ABQ6N443_9STRA</name>
<evidence type="ECO:0000256" key="1">
    <source>
        <dbReference type="SAM" id="Phobius"/>
    </source>
</evidence>
<feature type="transmembrane region" description="Helical" evidence="1">
    <location>
        <begin position="405"/>
        <end position="427"/>
    </location>
</feature>
<reference evidence="2 3" key="1">
    <citation type="journal article" date="2023" name="Commun. Biol.">
        <title>Genome analysis of Parmales, the sister group of diatoms, reveals the evolutionary specialization of diatoms from phago-mixotrophs to photoautotrophs.</title>
        <authorList>
            <person name="Ban H."/>
            <person name="Sato S."/>
            <person name="Yoshikawa S."/>
            <person name="Yamada K."/>
            <person name="Nakamura Y."/>
            <person name="Ichinomiya M."/>
            <person name="Sato N."/>
            <person name="Blanc-Mathieu R."/>
            <person name="Endo H."/>
            <person name="Kuwata A."/>
            <person name="Ogata H."/>
        </authorList>
    </citation>
    <scope>NUCLEOTIDE SEQUENCE [LARGE SCALE GENOMIC DNA]</scope>
</reference>
<proteinExistence type="predicted"/>
<keyword evidence="3" id="KW-1185">Reference proteome</keyword>
<feature type="transmembrane region" description="Helical" evidence="1">
    <location>
        <begin position="365"/>
        <end position="385"/>
    </location>
</feature>